<dbReference type="Proteomes" id="UP000219336">
    <property type="component" value="Unassembled WGS sequence"/>
</dbReference>
<protein>
    <submittedName>
        <fullName evidence="1">Uncharacterized protein</fullName>
    </submittedName>
</protein>
<dbReference type="EMBL" id="OANU01000012">
    <property type="protein sequence ID" value="SNX47728.1"/>
    <property type="molecule type" value="Genomic_DNA"/>
</dbReference>
<keyword evidence="2" id="KW-1185">Reference proteome</keyword>
<organism evidence="1 2">
    <name type="scientific">Vibrio thalassae</name>
    <dbReference type="NCBI Taxonomy" id="1243014"/>
    <lineage>
        <taxon>Bacteria</taxon>
        <taxon>Pseudomonadati</taxon>
        <taxon>Pseudomonadota</taxon>
        <taxon>Gammaproteobacteria</taxon>
        <taxon>Vibrionales</taxon>
        <taxon>Vibrionaceae</taxon>
        <taxon>Vibrio</taxon>
    </lineage>
</organism>
<evidence type="ECO:0000313" key="1">
    <source>
        <dbReference type="EMBL" id="SNX47728.1"/>
    </source>
</evidence>
<accession>A0A240EGB1</accession>
<evidence type="ECO:0000313" key="2">
    <source>
        <dbReference type="Proteomes" id="UP000219336"/>
    </source>
</evidence>
<sequence>MTLSIRNKVAYRKLIRLSNHYLHNPRPVKTWSAYTRGMENHLDELKDSLAFLASIPSSSLDIEAILTAIHTRSDGIVFEDLSETRAFIRLCKNELEGNK</sequence>
<reference evidence="2" key="1">
    <citation type="submission" date="2016-06" db="EMBL/GenBank/DDBJ databases">
        <authorList>
            <person name="Rodrigo-Torres L."/>
            <person name="Arahal R.D."/>
            <person name="Lucena T."/>
        </authorList>
    </citation>
    <scope>NUCLEOTIDE SEQUENCE [LARGE SCALE GENOMIC DNA]</scope>
    <source>
        <strain evidence="2">CECT8203</strain>
    </source>
</reference>
<name>A0A240EGB1_9VIBR</name>
<dbReference type="AlphaFoldDB" id="A0A240EGB1"/>
<proteinExistence type="predicted"/>
<gene>
    <name evidence="1" type="ORF">VTH8203_01343</name>
</gene>